<evidence type="ECO:0000313" key="4">
    <source>
        <dbReference type="EMBL" id="KAE9384885.1"/>
    </source>
</evidence>
<evidence type="ECO:0008006" key="6">
    <source>
        <dbReference type="Google" id="ProtNLM"/>
    </source>
</evidence>
<keyword evidence="3" id="KW-0732">Signal</keyword>
<proteinExistence type="predicted"/>
<reference evidence="4" key="1">
    <citation type="journal article" date="2019" name="Environ. Microbiol.">
        <title>Fungal ecological strategies reflected in gene transcription - a case study of two litter decomposers.</title>
        <authorList>
            <person name="Barbi F."/>
            <person name="Kohler A."/>
            <person name="Barry K."/>
            <person name="Baskaran P."/>
            <person name="Daum C."/>
            <person name="Fauchery L."/>
            <person name="Ihrmark K."/>
            <person name="Kuo A."/>
            <person name="LaButti K."/>
            <person name="Lipzen A."/>
            <person name="Morin E."/>
            <person name="Grigoriev I.V."/>
            <person name="Henrissat B."/>
            <person name="Lindahl B."/>
            <person name="Martin F."/>
        </authorList>
    </citation>
    <scope>NUCLEOTIDE SEQUENCE</scope>
    <source>
        <strain evidence="4">JB14</strain>
    </source>
</reference>
<feature type="region of interest" description="Disordered" evidence="1">
    <location>
        <begin position="413"/>
        <end position="437"/>
    </location>
</feature>
<feature type="region of interest" description="Disordered" evidence="1">
    <location>
        <begin position="485"/>
        <end position="518"/>
    </location>
</feature>
<dbReference type="PANTHER" id="PTHR47791">
    <property type="entry name" value="MEIOTICALLY UP-REGULATED GENE 191 PROTEIN"/>
    <property type="match status" value="1"/>
</dbReference>
<evidence type="ECO:0000256" key="1">
    <source>
        <dbReference type="SAM" id="MobiDB-lite"/>
    </source>
</evidence>
<dbReference type="Pfam" id="PF03663">
    <property type="entry name" value="Glyco_hydro_76"/>
    <property type="match status" value="1"/>
</dbReference>
<organism evidence="4 5">
    <name type="scientific">Gymnopus androsaceus JB14</name>
    <dbReference type="NCBI Taxonomy" id="1447944"/>
    <lineage>
        <taxon>Eukaryota</taxon>
        <taxon>Fungi</taxon>
        <taxon>Dikarya</taxon>
        <taxon>Basidiomycota</taxon>
        <taxon>Agaricomycotina</taxon>
        <taxon>Agaricomycetes</taxon>
        <taxon>Agaricomycetidae</taxon>
        <taxon>Agaricales</taxon>
        <taxon>Marasmiineae</taxon>
        <taxon>Omphalotaceae</taxon>
        <taxon>Gymnopus</taxon>
    </lineage>
</organism>
<evidence type="ECO:0000313" key="5">
    <source>
        <dbReference type="Proteomes" id="UP000799118"/>
    </source>
</evidence>
<name>A0A6A4GHW7_9AGAR</name>
<keyword evidence="2" id="KW-0472">Membrane</keyword>
<protein>
    <recommendedName>
        <fullName evidence="6">Glycoside hydrolase family 76 protein</fullName>
    </recommendedName>
</protein>
<dbReference type="InterPro" id="IPR008928">
    <property type="entry name" value="6-hairpin_glycosidase_sf"/>
</dbReference>
<dbReference type="OrthoDB" id="3068171at2759"/>
<dbReference type="AlphaFoldDB" id="A0A6A4GHW7"/>
<accession>A0A6A4GHW7</accession>
<feature type="chain" id="PRO_5025331766" description="Glycoside hydrolase family 76 protein" evidence="3">
    <location>
        <begin position="23"/>
        <end position="606"/>
    </location>
</feature>
<gene>
    <name evidence="4" type="ORF">BT96DRAFT_1026764</name>
</gene>
<dbReference type="Proteomes" id="UP000799118">
    <property type="component" value="Unassembled WGS sequence"/>
</dbReference>
<keyword evidence="2" id="KW-1133">Transmembrane helix</keyword>
<sequence length="606" mass="65242">MLLNAIRVAVLLALESVMGTIAQSFNVTTPIFWQNTTITTPVTARIETSENAFQPIFDNLVNQTSNSVEFKDNPLEFSMPGTFFWELALFDYLTNQTTYQDKVQSYFASVAKDNPDFSGQYLDTALVYGYAAMQAHRAYGDPLYIQYAESSWAFGYNWTIKPADVQAGSFPGMNWTIPPQCSVGTLAGGTFWQALGSDNTYINALATGAFFVLSALLAEATSNQTYMDAAQSAFTFFTSQLISGGIVRDGISGDSCEVGGVAYPYNSGVMMEGMAILNSLQPLPNIYSLYNLLSAATNATTFWQPESAHGIIVSTAGPSAYGHPVGGGDIHLIRGVMAVHTRIVDPLLQNYTASYLAVQYNAAINEGTLNGTIYGPWVGPPSAQYTLSGPNQTTALSILVNAIGIVNGTSSGSPLTNGTASPSKAPSPPISTSQSSDRTTIIASVVGSLAFLMLMAVGAFLVRKHHLKHQLAFQSKHLSVDAFATNSNHSQPIPPRKAFTDRNTPSISTPGEITPMNGKRQIPYARDIHGLSRNRGNEETDLQADNLTSLDSVPPAVELQVQNALNAEMQNSGNGMSTEELLRLLNQRLQPGPHWEESPPNYSHIG</sequence>
<dbReference type="PANTHER" id="PTHR47791:SF2">
    <property type="entry name" value="ENDO MANNANASE, GH76 FAMILY (EUROFUNG)"/>
    <property type="match status" value="1"/>
</dbReference>
<dbReference type="InterPro" id="IPR053169">
    <property type="entry name" value="MUG_Protein"/>
</dbReference>
<dbReference type="CDD" id="cd12087">
    <property type="entry name" value="TM_EGFR-like"/>
    <property type="match status" value="1"/>
</dbReference>
<dbReference type="Gene3D" id="1.50.10.20">
    <property type="match status" value="1"/>
</dbReference>
<evidence type="ECO:0000256" key="3">
    <source>
        <dbReference type="SAM" id="SignalP"/>
    </source>
</evidence>
<keyword evidence="5" id="KW-1185">Reference proteome</keyword>
<dbReference type="EMBL" id="ML770065">
    <property type="protein sequence ID" value="KAE9384885.1"/>
    <property type="molecule type" value="Genomic_DNA"/>
</dbReference>
<keyword evidence="2" id="KW-0812">Transmembrane</keyword>
<feature type="signal peptide" evidence="3">
    <location>
        <begin position="1"/>
        <end position="22"/>
    </location>
</feature>
<dbReference type="InterPro" id="IPR005198">
    <property type="entry name" value="Glyco_hydro_76"/>
</dbReference>
<dbReference type="GO" id="GO:0005975">
    <property type="term" value="P:carbohydrate metabolic process"/>
    <property type="evidence" value="ECO:0007669"/>
    <property type="project" value="InterPro"/>
</dbReference>
<feature type="transmembrane region" description="Helical" evidence="2">
    <location>
        <begin position="441"/>
        <end position="462"/>
    </location>
</feature>
<dbReference type="SUPFAM" id="SSF48208">
    <property type="entry name" value="Six-hairpin glycosidases"/>
    <property type="match status" value="1"/>
</dbReference>
<evidence type="ECO:0000256" key="2">
    <source>
        <dbReference type="SAM" id="Phobius"/>
    </source>
</evidence>
<feature type="compositionally biased region" description="Polar residues" evidence="1">
    <location>
        <begin position="501"/>
        <end position="511"/>
    </location>
</feature>